<dbReference type="Gene3D" id="1.10.10.60">
    <property type="entry name" value="Homeodomain-like"/>
    <property type="match status" value="1"/>
</dbReference>
<protein>
    <submittedName>
        <fullName evidence="2">Recombinase family protein</fullName>
    </submittedName>
</protein>
<dbReference type="RefSeq" id="WP_169321369.1">
    <property type="nucleotide sequence ID" value="NZ_JABCJF010000004.1"/>
</dbReference>
<gene>
    <name evidence="2" type="ORF">HIO71_10125</name>
</gene>
<dbReference type="Proteomes" id="UP000548067">
    <property type="component" value="Unassembled WGS sequence"/>
</dbReference>
<dbReference type="EMBL" id="JABCJF010000004">
    <property type="protein sequence ID" value="NMR34563.1"/>
    <property type="molecule type" value="Genomic_DNA"/>
</dbReference>
<sequence length="154" mass="18410">MKFDFKNIHIGHAVKSRVSECEDVSISRICKFFNCDEQKILMMYTCENLDTDILLKWSKLLEYDFFRIYTQHLILYSPQFSSDYKKPDNNSTLPKFRKNIYTKEVIAFIIEMIETGTKSKQEIMNEYRIPKTTLYKWLSKYNSDKISDSKIPVK</sequence>
<comment type="caution">
    <text evidence="2">The sequence shown here is derived from an EMBL/GenBank/DDBJ whole genome shotgun (WGS) entry which is preliminary data.</text>
</comment>
<dbReference type="GO" id="GO:0003677">
    <property type="term" value="F:DNA binding"/>
    <property type="evidence" value="ECO:0007669"/>
    <property type="project" value="InterPro"/>
</dbReference>
<dbReference type="InterPro" id="IPR007889">
    <property type="entry name" value="HTH_Psq"/>
</dbReference>
<proteinExistence type="predicted"/>
<reference evidence="2 3" key="1">
    <citation type="submission" date="2020-04" db="EMBL/GenBank/DDBJ databases">
        <title>Genome analysis and antimicrobial resistance characteristics of Chryseobacterium aquaticum isolated from farmed salmonids.</title>
        <authorList>
            <person name="Saticioglu I.B."/>
            <person name="Duman M."/>
            <person name="Altun S."/>
        </authorList>
    </citation>
    <scope>NUCLEOTIDE SEQUENCE [LARGE SCALE GENOMIC DNA]</scope>
    <source>
        <strain evidence="2 3">C-174</strain>
    </source>
</reference>
<dbReference type="SUPFAM" id="SSF46689">
    <property type="entry name" value="Homeodomain-like"/>
    <property type="match status" value="1"/>
</dbReference>
<organism evidence="2 3">
    <name type="scientific">Chryseobacterium aquaticum</name>
    <dbReference type="NCBI Taxonomy" id="452084"/>
    <lineage>
        <taxon>Bacteria</taxon>
        <taxon>Pseudomonadati</taxon>
        <taxon>Bacteroidota</taxon>
        <taxon>Flavobacteriia</taxon>
        <taxon>Flavobacteriales</taxon>
        <taxon>Weeksellaceae</taxon>
        <taxon>Chryseobacterium group</taxon>
        <taxon>Chryseobacterium</taxon>
    </lineage>
</organism>
<evidence type="ECO:0000313" key="2">
    <source>
        <dbReference type="EMBL" id="NMR34563.1"/>
    </source>
</evidence>
<accession>A0A848NAW0</accession>
<evidence type="ECO:0000313" key="3">
    <source>
        <dbReference type="Proteomes" id="UP000548067"/>
    </source>
</evidence>
<dbReference type="AlphaFoldDB" id="A0A848NAW0"/>
<dbReference type="InterPro" id="IPR009057">
    <property type="entry name" value="Homeodomain-like_sf"/>
</dbReference>
<feature type="domain" description="HTH psq-type" evidence="1">
    <location>
        <begin position="109"/>
        <end position="140"/>
    </location>
</feature>
<dbReference type="Pfam" id="PF04218">
    <property type="entry name" value="CENP-B_N"/>
    <property type="match status" value="1"/>
</dbReference>
<evidence type="ECO:0000259" key="1">
    <source>
        <dbReference type="Pfam" id="PF04218"/>
    </source>
</evidence>
<name>A0A848NAW0_9FLAO</name>